<keyword evidence="7" id="KW-0479">Metal-binding</keyword>
<keyword evidence="4" id="KW-1003">Cell membrane</keyword>
<evidence type="ECO:0000256" key="8">
    <source>
        <dbReference type="ARBA" id="ARBA00022982"/>
    </source>
</evidence>
<dbReference type="EMBL" id="BOOW01000013">
    <property type="protein sequence ID" value="GII92101.1"/>
    <property type="molecule type" value="Genomic_DNA"/>
</dbReference>
<proteinExistence type="inferred from homology"/>
<dbReference type="PANTHER" id="PTHR43141">
    <property type="entry name" value="CYTOCHROME BD2 SUBUNIT II"/>
    <property type="match status" value="1"/>
</dbReference>
<dbReference type="PANTHER" id="PTHR43141:SF5">
    <property type="entry name" value="CYTOCHROME BD-I UBIQUINOL OXIDASE SUBUNIT 2"/>
    <property type="match status" value="1"/>
</dbReference>
<dbReference type="GO" id="GO:0019646">
    <property type="term" value="P:aerobic electron transport chain"/>
    <property type="evidence" value="ECO:0007669"/>
    <property type="project" value="TreeGrafter"/>
</dbReference>
<keyword evidence="5" id="KW-0349">Heme</keyword>
<dbReference type="GO" id="GO:0070069">
    <property type="term" value="C:cytochrome complex"/>
    <property type="evidence" value="ECO:0007669"/>
    <property type="project" value="TreeGrafter"/>
</dbReference>
<feature type="transmembrane region" description="Helical" evidence="12">
    <location>
        <begin position="204"/>
        <end position="224"/>
    </location>
</feature>
<keyword evidence="10" id="KW-0408">Iron</keyword>
<gene>
    <name evidence="13" type="ORF">Ssi02_23320</name>
</gene>
<dbReference type="GO" id="GO:0016682">
    <property type="term" value="F:oxidoreductase activity, acting on diphenols and related substances as donors, oxygen as acceptor"/>
    <property type="evidence" value="ECO:0007669"/>
    <property type="project" value="TreeGrafter"/>
</dbReference>
<feature type="transmembrane region" description="Helical" evidence="12">
    <location>
        <begin position="114"/>
        <end position="135"/>
    </location>
</feature>
<dbReference type="AlphaFoldDB" id="A0A919V6K9"/>
<keyword evidence="11 12" id="KW-0472">Membrane</keyword>
<evidence type="ECO:0000256" key="4">
    <source>
        <dbReference type="ARBA" id="ARBA00022475"/>
    </source>
</evidence>
<evidence type="ECO:0000313" key="14">
    <source>
        <dbReference type="Proteomes" id="UP000606172"/>
    </source>
</evidence>
<dbReference type="InterPro" id="IPR003317">
    <property type="entry name" value="Cyt-d_oxidase_su2"/>
</dbReference>
<sequence length="316" mass="33807">MDLITVWFILVAVLWTGYFVLEGFDFGVGILAPVLSRDESERRQVLLTIGPVWDGNEVWLITAIGGMFAAFPAWYAGMLSHFYLAMMLVLVGLIVRGVGLEWRGKVTRPGGRMWCDTGILVGSLLPAFLWGGVFADVLFDSAAAALLGGVFSLVVFVLHGAVFVALKTEGEVRVRARRTALATVAVAVPLAAFALSAVPRGDALTALLVWASVTALAGAGVAVWRGREGWAFTATAGAIAGVSAAVFLALWPTPMPGINLLEAASAPYALTIMTWIAIAALPFILLYQGWTYWVFRKRLTRQPVTEPTAEVVPAKA</sequence>
<feature type="transmembrane region" description="Helical" evidence="12">
    <location>
        <begin position="141"/>
        <end position="166"/>
    </location>
</feature>
<feature type="transmembrane region" description="Helical" evidence="12">
    <location>
        <begin position="6"/>
        <end position="35"/>
    </location>
</feature>
<dbReference type="Pfam" id="PF02322">
    <property type="entry name" value="Cyt_bd_oxida_II"/>
    <property type="match status" value="1"/>
</dbReference>
<organism evidence="13 14">
    <name type="scientific">Sinosporangium siamense</name>
    <dbReference type="NCBI Taxonomy" id="1367973"/>
    <lineage>
        <taxon>Bacteria</taxon>
        <taxon>Bacillati</taxon>
        <taxon>Actinomycetota</taxon>
        <taxon>Actinomycetes</taxon>
        <taxon>Streptosporangiales</taxon>
        <taxon>Streptosporangiaceae</taxon>
        <taxon>Sinosporangium</taxon>
    </lineage>
</organism>
<keyword evidence="14" id="KW-1185">Reference proteome</keyword>
<protein>
    <submittedName>
        <fullName evidence="13">Cytochrome c oxidase assembly protein</fullName>
    </submittedName>
</protein>
<dbReference type="Proteomes" id="UP000606172">
    <property type="component" value="Unassembled WGS sequence"/>
</dbReference>
<dbReference type="GO" id="GO:0005886">
    <property type="term" value="C:plasma membrane"/>
    <property type="evidence" value="ECO:0007669"/>
    <property type="project" value="UniProtKB-SubCell"/>
</dbReference>
<feature type="transmembrane region" description="Helical" evidence="12">
    <location>
        <begin position="56"/>
        <end position="76"/>
    </location>
</feature>
<feature type="transmembrane region" description="Helical" evidence="12">
    <location>
        <begin position="231"/>
        <end position="252"/>
    </location>
</feature>
<keyword evidence="3" id="KW-0813">Transport</keyword>
<feature type="transmembrane region" description="Helical" evidence="12">
    <location>
        <begin position="178"/>
        <end position="198"/>
    </location>
</feature>
<name>A0A919V6K9_9ACTN</name>
<feature type="transmembrane region" description="Helical" evidence="12">
    <location>
        <begin position="272"/>
        <end position="295"/>
    </location>
</feature>
<evidence type="ECO:0000256" key="5">
    <source>
        <dbReference type="ARBA" id="ARBA00022617"/>
    </source>
</evidence>
<evidence type="ECO:0000256" key="11">
    <source>
        <dbReference type="ARBA" id="ARBA00023136"/>
    </source>
</evidence>
<evidence type="ECO:0000256" key="9">
    <source>
        <dbReference type="ARBA" id="ARBA00022989"/>
    </source>
</evidence>
<dbReference type="GO" id="GO:0046872">
    <property type="term" value="F:metal ion binding"/>
    <property type="evidence" value="ECO:0007669"/>
    <property type="project" value="UniProtKB-KW"/>
</dbReference>
<comment type="caution">
    <text evidence="13">The sequence shown here is derived from an EMBL/GenBank/DDBJ whole genome shotgun (WGS) entry which is preliminary data.</text>
</comment>
<reference evidence="13" key="1">
    <citation type="submission" date="2021-01" db="EMBL/GenBank/DDBJ databases">
        <title>Whole genome shotgun sequence of Sinosporangium siamense NBRC 109515.</title>
        <authorList>
            <person name="Komaki H."/>
            <person name="Tamura T."/>
        </authorList>
    </citation>
    <scope>NUCLEOTIDE SEQUENCE</scope>
    <source>
        <strain evidence="13">NBRC 109515</strain>
    </source>
</reference>
<evidence type="ECO:0000256" key="7">
    <source>
        <dbReference type="ARBA" id="ARBA00022723"/>
    </source>
</evidence>
<dbReference type="RefSeq" id="WP_204024609.1">
    <property type="nucleotide sequence ID" value="NZ_BOOW01000013.1"/>
</dbReference>
<comment type="similarity">
    <text evidence="2">Belongs to the cytochrome ubiquinol oxidase subunit 2 family.</text>
</comment>
<evidence type="ECO:0000256" key="2">
    <source>
        <dbReference type="ARBA" id="ARBA00007543"/>
    </source>
</evidence>
<keyword evidence="8" id="KW-0249">Electron transport</keyword>
<evidence type="ECO:0000256" key="3">
    <source>
        <dbReference type="ARBA" id="ARBA00022448"/>
    </source>
</evidence>
<evidence type="ECO:0000256" key="10">
    <source>
        <dbReference type="ARBA" id="ARBA00023004"/>
    </source>
</evidence>
<accession>A0A919V6K9</accession>
<evidence type="ECO:0000256" key="6">
    <source>
        <dbReference type="ARBA" id="ARBA00022692"/>
    </source>
</evidence>
<dbReference type="NCBIfam" id="TIGR00203">
    <property type="entry name" value="cydB"/>
    <property type="match status" value="1"/>
</dbReference>
<evidence type="ECO:0000313" key="13">
    <source>
        <dbReference type="EMBL" id="GII92101.1"/>
    </source>
</evidence>
<comment type="subcellular location">
    <subcellularLocation>
        <location evidence="1">Cell membrane</location>
        <topology evidence="1">Multi-pass membrane protein</topology>
    </subcellularLocation>
</comment>
<dbReference type="GO" id="GO:0009055">
    <property type="term" value="F:electron transfer activity"/>
    <property type="evidence" value="ECO:0007669"/>
    <property type="project" value="TreeGrafter"/>
</dbReference>
<keyword evidence="6 12" id="KW-0812">Transmembrane</keyword>
<feature type="transmembrane region" description="Helical" evidence="12">
    <location>
        <begin position="82"/>
        <end position="102"/>
    </location>
</feature>
<evidence type="ECO:0000256" key="12">
    <source>
        <dbReference type="SAM" id="Phobius"/>
    </source>
</evidence>
<evidence type="ECO:0000256" key="1">
    <source>
        <dbReference type="ARBA" id="ARBA00004651"/>
    </source>
</evidence>
<keyword evidence="9 12" id="KW-1133">Transmembrane helix</keyword>